<dbReference type="RefSeq" id="WP_264336051.1">
    <property type="nucleotide sequence ID" value="NZ_CP074441.1"/>
</dbReference>
<name>A0ABT3E3I3_9LACO</name>
<gene>
    <name evidence="1" type="ORF">OIT44_02640</name>
</gene>
<organism evidence="1 2">
    <name type="scientific">Weissella ceti</name>
    <dbReference type="NCBI Taxonomy" id="759620"/>
    <lineage>
        <taxon>Bacteria</taxon>
        <taxon>Bacillati</taxon>
        <taxon>Bacillota</taxon>
        <taxon>Bacilli</taxon>
        <taxon>Lactobacillales</taxon>
        <taxon>Lactobacillaceae</taxon>
        <taxon>Weissella</taxon>
    </lineage>
</organism>
<protein>
    <recommendedName>
        <fullName evidence="3">Transcriptional regulator</fullName>
    </recommendedName>
</protein>
<reference evidence="1 2" key="1">
    <citation type="submission" date="2022-10" db="EMBL/GenBank/DDBJ databases">
        <title>Weissella fermenti sp. nov., isolated from fermented cabbage.</title>
        <authorList>
            <person name="Lee J.K."/>
            <person name="Baek J.H."/>
            <person name="Choi D.G."/>
            <person name="Kim J.M."/>
            <person name="Jeon C.O."/>
        </authorList>
    </citation>
    <scope>NUCLEOTIDE SEQUENCE [LARGE SCALE GENOMIC DNA]</scope>
    <source>
        <strain evidence="1 2">KACC 18534</strain>
    </source>
</reference>
<evidence type="ECO:0000313" key="1">
    <source>
        <dbReference type="EMBL" id="MCW0952969.1"/>
    </source>
</evidence>
<accession>A0ABT3E3I3</accession>
<evidence type="ECO:0000313" key="2">
    <source>
        <dbReference type="Proteomes" id="UP001526225"/>
    </source>
</evidence>
<dbReference type="Proteomes" id="UP001526225">
    <property type="component" value="Unassembled WGS sequence"/>
</dbReference>
<keyword evidence="2" id="KW-1185">Reference proteome</keyword>
<evidence type="ECO:0008006" key="3">
    <source>
        <dbReference type="Google" id="ProtNLM"/>
    </source>
</evidence>
<proteinExistence type="predicted"/>
<sequence length="41" mass="4883">MKIDEILEQELKNPEFINHYLAEKERSSSDIASVLDRVREH</sequence>
<dbReference type="EMBL" id="JAOZFE010000002">
    <property type="protein sequence ID" value="MCW0952969.1"/>
    <property type="molecule type" value="Genomic_DNA"/>
</dbReference>
<comment type="caution">
    <text evidence="1">The sequence shown here is derived from an EMBL/GenBank/DDBJ whole genome shotgun (WGS) entry which is preliminary data.</text>
</comment>